<keyword evidence="3" id="KW-0808">Transferase</keyword>
<evidence type="ECO:0000313" key="12">
    <source>
        <dbReference type="Proteomes" id="UP001163203"/>
    </source>
</evidence>
<dbReference type="PROSITE" id="PS51173">
    <property type="entry name" value="CBM2"/>
    <property type="match status" value="1"/>
</dbReference>
<dbReference type="InterPro" id="IPR008266">
    <property type="entry name" value="Tyr_kinase_AS"/>
</dbReference>
<dbReference type="PANTHER" id="PTHR43289:SF6">
    <property type="entry name" value="SERINE_THREONINE-PROTEIN KINASE NEKL-3"/>
    <property type="match status" value="1"/>
</dbReference>
<dbReference type="PROSITE" id="PS00109">
    <property type="entry name" value="PROTEIN_KINASE_TYR"/>
    <property type="match status" value="1"/>
</dbReference>
<dbReference type="Gene3D" id="3.30.200.20">
    <property type="entry name" value="Phosphorylase Kinase, domain 1"/>
    <property type="match status" value="1"/>
</dbReference>
<evidence type="ECO:0000256" key="2">
    <source>
        <dbReference type="ARBA" id="ARBA00022527"/>
    </source>
</evidence>
<keyword evidence="8" id="KW-0472">Membrane</keyword>
<organism evidence="11 12">
    <name type="scientific">Amycolatopsis cynarae</name>
    <dbReference type="NCBI Taxonomy" id="2995223"/>
    <lineage>
        <taxon>Bacteria</taxon>
        <taxon>Bacillati</taxon>
        <taxon>Actinomycetota</taxon>
        <taxon>Actinomycetes</taxon>
        <taxon>Pseudonocardiales</taxon>
        <taxon>Pseudonocardiaceae</taxon>
        <taxon>Amycolatopsis</taxon>
    </lineage>
</organism>
<dbReference type="GO" id="GO:0016301">
    <property type="term" value="F:kinase activity"/>
    <property type="evidence" value="ECO:0007669"/>
    <property type="project" value="UniProtKB-KW"/>
</dbReference>
<keyword evidence="4 7" id="KW-0547">Nucleotide-binding</keyword>
<accession>A0ABY7AX13</accession>
<evidence type="ECO:0000256" key="1">
    <source>
        <dbReference type="ARBA" id="ARBA00012513"/>
    </source>
</evidence>
<protein>
    <recommendedName>
        <fullName evidence="1">non-specific serine/threonine protein kinase</fullName>
        <ecNumber evidence="1">2.7.11.1</ecNumber>
    </recommendedName>
</protein>
<dbReference type="PANTHER" id="PTHR43289">
    <property type="entry name" value="MITOGEN-ACTIVATED PROTEIN KINASE KINASE KINASE 20-RELATED"/>
    <property type="match status" value="1"/>
</dbReference>
<keyword evidence="12" id="KW-1185">Reference proteome</keyword>
<proteinExistence type="predicted"/>
<keyword evidence="6 7" id="KW-0067">ATP-binding</keyword>
<dbReference type="InterPro" id="IPR017441">
    <property type="entry name" value="Protein_kinase_ATP_BS"/>
</dbReference>
<evidence type="ECO:0000313" key="11">
    <source>
        <dbReference type="EMBL" id="WAL64549.1"/>
    </source>
</evidence>
<evidence type="ECO:0000256" key="8">
    <source>
        <dbReference type="SAM" id="Phobius"/>
    </source>
</evidence>
<feature type="domain" description="Protein kinase" evidence="9">
    <location>
        <begin position="12"/>
        <end position="277"/>
    </location>
</feature>
<keyword evidence="8" id="KW-1133">Transmembrane helix</keyword>
<dbReference type="EC" id="2.7.11.1" evidence="1"/>
<dbReference type="SMART" id="SM00637">
    <property type="entry name" value="CBD_II"/>
    <property type="match status" value="1"/>
</dbReference>
<feature type="domain" description="CBM2" evidence="10">
    <location>
        <begin position="336"/>
        <end position="441"/>
    </location>
</feature>
<dbReference type="RefSeq" id="WP_268754769.1">
    <property type="nucleotide sequence ID" value="NZ_CP113836.1"/>
</dbReference>
<dbReference type="CDD" id="cd14014">
    <property type="entry name" value="STKc_PknB_like"/>
    <property type="match status" value="1"/>
</dbReference>
<feature type="transmembrane region" description="Helical" evidence="8">
    <location>
        <begin position="290"/>
        <end position="311"/>
    </location>
</feature>
<name>A0ABY7AX13_9PSEU</name>
<dbReference type="Gene3D" id="1.10.510.10">
    <property type="entry name" value="Transferase(Phosphotransferase) domain 1"/>
    <property type="match status" value="1"/>
</dbReference>
<dbReference type="EMBL" id="CP113836">
    <property type="protein sequence ID" value="WAL64549.1"/>
    <property type="molecule type" value="Genomic_DNA"/>
</dbReference>
<dbReference type="PROSITE" id="PS00107">
    <property type="entry name" value="PROTEIN_KINASE_ATP"/>
    <property type="match status" value="1"/>
</dbReference>
<keyword evidence="8" id="KW-0812">Transmembrane</keyword>
<dbReference type="InterPro" id="IPR000719">
    <property type="entry name" value="Prot_kinase_dom"/>
</dbReference>
<dbReference type="InterPro" id="IPR012291">
    <property type="entry name" value="CBM2_carb-bd_dom_sf"/>
</dbReference>
<feature type="binding site" evidence="7">
    <location>
        <position position="41"/>
    </location>
    <ligand>
        <name>ATP</name>
        <dbReference type="ChEBI" id="CHEBI:30616"/>
    </ligand>
</feature>
<keyword evidence="2" id="KW-0723">Serine/threonine-protein kinase</keyword>
<gene>
    <name evidence="11" type="ORF">ORV05_26800</name>
</gene>
<evidence type="ECO:0000256" key="6">
    <source>
        <dbReference type="ARBA" id="ARBA00022840"/>
    </source>
</evidence>
<evidence type="ECO:0000259" key="10">
    <source>
        <dbReference type="PROSITE" id="PS51173"/>
    </source>
</evidence>
<dbReference type="Proteomes" id="UP001163203">
    <property type="component" value="Chromosome"/>
</dbReference>
<reference evidence="11" key="1">
    <citation type="submission" date="2022-11" db="EMBL/GenBank/DDBJ databases">
        <authorList>
            <person name="Mo P."/>
        </authorList>
    </citation>
    <scope>NUCLEOTIDE SEQUENCE</scope>
    <source>
        <strain evidence="11">HUAS 11-8</strain>
    </source>
</reference>
<sequence>MAEDDGLIAGRYRRVSEIGRGSMGVVWQADDERLDRMVAVKQLVLGATADEERAVRRAIREGRIAARLRHPHAISVHDVVEHDGKPCLVMEYFPSRSLGARVAEGPLPPGEAAAIGAQAAAALAAAHAEGIVHRDVTPANVLIGEDGTAKIADFGISRAYGENTVTDGGVLAGTPAYLAPEVAAGKEASPASDVFSLGATLYAAVEGKPPFGDEENPYALLRRVASGDIIPPQRSGPLAEVLAWMLRRDPAQRPSMEEARRALAAVAEGRPPRNPTLLLPMRRGPSRRTVLVGAAAVSLVAVGALLGGLLAGGGDGGGAPATPVAQPPASSLPTTSATPAPGCVADYQVTNSWPNGYQVQVTVRNDGGRDLTGWVVSWDLPSGETIGNLWNGRLSQRGSSVSVENAGYNAVVPVNGSTTFGFLGSTSGGRPETLTAHCAPAL</sequence>
<evidence type="ECO:0000259" key="9">
    <source>
        <dbReference type="PROSITE" id="PS50011"/>
    </source>
</evidence>
<keyword evidence="5 11" id="KW-0418">Kinase</keyword>
<dbReference type="Pfam" id="PF00553">
    <property type="entry name" value="CBM_2"/>
    <property type="match status" value="1"/>
</dbReference>
<evidence type="ECO:0000256" key="5">
    <source>
        <dbReference type="ARBA" id="ARBA00022777"/>
    </source>
</evidence>
<dbReference type="Gene3D" id="2.60.40.290">
    <property type="match status" value="1"/>
</dbReference>
<evidence type="ECO:0000256" key="4">
    <source>
        <dbReference type="ARBA" id="ARBA00022741"/>
    </source>
</evidence>
<dbReference type="Pfam" id="PF00069">
    <property type="entry name" value="Pkinase"/>
    <property type="match status" value="1"/>
</dbReference>
<dbReference type="InterPro" id="IPR008965">
    <property type="entry name" value="CBM2/CBM3_carb-bd_dom_sf"/>
</dbReference>
<evidence type="ECO:0000256" key="7">
    <source>
        <dbReference type="PROSITE-ProRule" id="PRU10141"/>
    </source>
</evidence>
<dbReference type="InterPro" id="IPR011009">
    <property type="entry name" value="Kinase-like_dom_sf"/>
</dbReference>
<dbReference type="SUPFAM" id="SSF49384">
    <property type="entry name" value="Carbohydrate-binding domain"/>
    <property type="match status" value="1"/>
</dbReference>
<dbReference type="SUPFAM" id="SSF56112">
    <property type="entry name" value="Protein kinase-like (PK-like)"/>
    <property type="match status" value="1"/>
</dbReference>
<evidence type="ECO:0000256" key="3">
    <source>
        <dbReference type="ARBA" id="ARBA00022679"/>
    </source>
</evidence>
<dbReference type="PROSITE" id="PS50011">
    <property type="entry name" value="PROTEIN_KINASE_DOM"/>
    <property type="match status" value="1"/>
</dbReference>
<dbReference type="InterPro" id="IPR001919">
    <property type="entry name" value="CBD2"/>
</dbReference>